<dbReference type="NCBIfam" id="NF045611">
    <property type="entry name" value="small_CydP"/>
    <property type="match status" value="1"/>
</dbReference>
<dbReference type="STRING" id="262668.GCA_000931715_03111"/>
<organism evidence="2 3">
    <name type="scientific">Acinetobacter beijerinckii CIP 110307</name>
    <dbReference type="NCBI Taxonomy" id="1217648"/>
    <lineage>
        <taxon>Bacteria</taxon>
        <taxon>Pseudomonadati</taxon>
        <taxon>Pseudomonadota</taxon>
        <taxon>Gammaproteobacteria</taxon>
        <taxon>Moraxellales</taxon>
        <taxon>Moraxellaceae</taxon>
        <taxon>Acinetobacter</taxon>
    </lineage>
</organism>
<dbReference type="Proteomes" id="UP000017670">
    <property type="component" value="Unassembled WGS sequence"/>
</dbReference>
<accession>N9FSC2</accession>
<keyword evidence="1" id="KW-0472">Membrane</keyword>
<dbReference type="AlphaFoldDB" id="N9FSC2"/>
<sequence length="75" mass="8718">MFHMILKYEIGSMSTSSQDPNRRLIREITIILIIKIVLLLVIKNIWFDAPTIPKDFNNEVAERIAGDMSKTQETR</sequence>
<dbReference type="HOGENOM" id="CLU_2875381_0_0_6"/>
<name>N9FSC2_9GAMM</name>
<feature type="transmembrane region" description="Helical" evidence="1">
    <location>
        <begin position="28"/>
        <end position="47"/>
    </location>
</feature>
<evidence type="ECO:0000313" key="3">
    <source>
        <dbReference type="Proteomes" id="UP000017670"/>
    </source>
</evidence>
<protein>
    <submittedName>
        <fullName evidence="2">Uncharacterized protein</fullName>
    </submittedName>
</protein>
<keyword evidence="1" id="KW-0812">Transmembrane</keyword>
<keyword evidence="1" id="KW-1133">Transmembrane helix</keyword>
<keyword evidence="3" id="KW-1185">Reference proteome</keyword>
<dbReference type="EMBL" id="APQL01000004">
    <property type="protein sequence ID" value="ENW07866.1"/>
    <property type="molecule type" value="Genomic_DNA"/>
</dbReference>
<dbReference type="InterPro" id="IPR054636">
    <property type="entry name" value="CydP"/>
</dbReference>
<comment type="caution">
    <text evidence="2">The sequence shown here is derived from an EMBL/GenBank/DDBJ whole genome shotgun (WGS) entry which is preliminary data.</text>
</comment>
<evidence type="ECO:0000256" key="1">
    <source>
        <dbReference type="SAM" id="Phobius"/>
    </source>
</evidence>
<reference evidence="2 3" key="1">
    <citation type="submission" date="2013-02" db="EMBL/GenBank/DDBJ databases">
        <title>The Genome Sequence of Acinetobacter beijerinckii CIP 110307.</title>
        <authorList>
            <consortium name="The Broad Institute Genome Sequencing Platform"/>
            <consortium name="The Broad Institute Genome Sequencing Center for Infectious Disease"/>
            <person name="Cerqueira G."/>
            <person name="Feldgarden M."/>
            <person name="Courvalin P."/>
            <person name="Perichon B."/>
            <person name="Grillot-Courvalin C."/>
            <person name="Clermont D."/>
            <person name="Rocha E."/>
            <person name="Yoon E.-J."/>
            <person name="Nemec A."/>
            <person name="Walker B."/>
            <person name="Young S.K."/>
            <person name="Zeng Q."/>
            <person name="Gargeya S."/>
            <person name="Fitzgerald M."/>
            <person name="Haas B."/>
            <person name="Abouelleil A."/>
            <person name="Alvarado L."/>
            <person name="Arachchi H.M."/>
            <person name="Berlin A.M."/>
            <person name="Chapman S.B."/>
            <person name="Dewar J."/>
            <person name="Goldberg J."/>
            <person name="Griggs A."/>
            <person name="Gujja S."/>
            <person name="Hansen M."/>
            <person name="Howarth C."/>
            <person name="Imamovic A."/>
            <person name="Larimer J."/>
            <person name="McCowan C."/>
            <person name="Murphy C."/>
            <person name="Neiman D."/>
            <person name="Pearson M."/>
            <person name="Priest M."/>
            <person name="Roberts A."/>
            <person name="Saif S."/>
            <person name="Shea T."/>
            <person name="Sisk P."/>
            <person name="Sykes S."/>
            <person name="Wortman J."/>
            <person name="Nusbaum C."/>
            <person name="Birren B."/>
        </authorList>
    </citation>
    <scope>NUCLEOTIDE SEQUENCE [LARGE SCALE GENOMIC DNA]</scope>
    <source>
        <strain evidence="2 3">CIP 110307</strain>
    </source>
</reference>
<proteinExistence type="predicted"/>
<dbReference type="PATRIC" id="fig|1217648.3.peg.1047"/>
<evidence type="ECO:0000313" key="2">
    <source>
        <dbReference type="EMBL" id="ENW07866.1"/>
    </source>
</evidence>
<gene>
    <name evidence="2" type="ORF">F933_01062</name>
</gene>
<dbReference type="eggNOG" id="ENOG502ZWA9">
    <property type="taxonomic scope" value="Bacteria"/>
</dbReference>